<feature type="transmembrane region" description="Helical" evidence="9">
    <location>
        <begin position="41"/>
        <end position="63"/>
    </location>
</feature>
<dbReference type="KEGG" id="mca:MCA3016"/>
<feature type="transmembrane region" description="Helical" evidence="9">
    <location>
        <begin position="152"/>
        <end position="169"/>
    </location>
</feature>
<evidence type="ECO:0000313" key="10">
    <source>
        <dbReference type="EMBL" id="AAU90948.1"/>
    </source>
</evidence>
<keyword evidence="4" id="KW-0997">Cell inner membrane</keyword>
<keyword evidence="3" id="KW-1003">Cell membrane</keyword>
<dbReference type="InterPro" id="IPR007272">
    <property type="entry name" value="Sulf_transp_TsuA/YedE"/>
</dbReference>
<name>Q602P7_METCA</name>
<dbReference type="AlphaFoldDB" id="Q602P7"/>
<accession>Q602P7</accession>
<evidence type="ECO:0000256" key="6">
    <source>
        <dbReference type="ARBA" id="ARBA00022989"/>
    </source>
</evidence>
<dbReference type="Pfam" id="PF04143">
    <property type="entry name" value="Sulf_transp"/>
    <property type="match status" value="1"/>
</dbReference>
<dbReference type="PANTHER" id="PTHR30574">
    <property type="entry name" value="INNER MEMBRANE PROTEIN YEDE"/>
    <property type="match status" value="1"/>
</dbReference>
<dbReference type="PANTHER" id="PTHR30574:SF1">
    <property type="entry name" value="SULPHUR TRANSPORT DOMAIN-CONTAINING PROTEIN"/>
    <property type="match status" value="1"/>
</dbReference>
<keyword evidence="7 9" id="KW-0472">Membrane</keyword>
<keyword evidence="5 9" id="KW-0812">Transmembrane</keyword>
<evidence type="ECO:0000256" key="7">
    <source>
        <dbReference type="ARBA" id="ARBA00023136"/>
    </source>
</evidence>
<keyword evidence="2" id="KW-0813">Transport</keyword>
<evidence type="ECO:0000256" key="3">
    <source>
        <dbReference type="ARBA" id="ARBA00022475"/>
    </source>
</evidence>
<evidence type="ECO:0000256" key="8">
    <source>
        <dbReference type="ARBA" id="ARBA00035655"/>
    </source>
</evidence>
<dbReference type="Proteomes" id="UP000006821">
    <property type="component" value="Chromosome"/>
</dbReference>
<evidence type="ECO:0000256" key="9">
    <source>
        <dbReference type="SAM" id="Phobius"/>
    </source>
</evidence>
<dbReference type="eggNOG" id="COG2391">
    <property type="taxonomic scope" value="Bacteria"/>
</dbReference>
<evidence type="ECO:0000256" key="1">
    <source>
        <dbReference type="ARBA" id="ARBA00004429"/>
    </source>
</evidence>
<evidence type="ECO:0000256" key="5">
    <source>
        <dbReference type="ARBA" id="ARBA00022692"/>
    </source>
</evidence>
<dbReference type="EMBL" id="AE017282">
    <property type="protein sequence ID" value="AAU90948.1"/>
    <property type="molecule type" value="Genomic_DNA"/>
</dbReference>
<evidence type="ECO:0000256" key="4">
    <source>
        <dbReference type="ARBA" id="ARBA00022519"/>
    </source>
</evidence>
<gene>
    <name evidence="10" type="ordered locus">MCA3016</name>
</gene>
<organism evidence="10 11">
    <name type="scientific">Methylococcus capsulatus (strain ATCC 33009 / NCIMB 11132 / Bath)</name>
    <dbReference type="NCBI Taxonomy" id="243233"/>
    <lineage>
        <taxon>Bacteria</taxon>
        <taxon>Pseudomonadati</taxon>
        <taxon>Pseudomonadota</taxon>
        <taxon>Gammaproteobacteria</taxon>
        <taxon>Methylococcales</taxon>
        <taxon>Methylococcaceae</taxon>
        <taxon>Methylococcus</taxon>
    </lineage>
</organism>
<sequence>MKTFEYNEMRKGSLPNVHCTPYSAAHWCTNSDGILMNSQTLLSALGGGALIGAAACGLLYSNGRLAGVSNILAGMLWPASVDWAWRCAFVLGLVVAGVLLLGVYPEAFDTAPRPLWALGIGGFLVGLGAQISNGCTSGHGVCGLGRRSMRSVIAVLTFMGTGMATVLLFNRLSGG</sequence>
<protein>
    <submittedName>
        <fullName evidence="10">YeeE/YedE family protein</fullName>
    </submittedName>
</protein>
<evidence type="ECO:0000256" key="2">
    <source>
        <dbReference type="ARBA" id="ARBA00022448"/>
    </source>
</evidence>
<dbReference type="HOGENOM" id="CLU_122700_1_0_6"/>
<feature type="transmembrane region" description="Helical" evidence="9">
    <location>
        <begin position="115"/>
        <end position="132"/>
    </location>
</feature>
<keyword evidence="6 9" id="KW-1133">Transmembrane helix</keyword>
<feature type="transmembrane region" description="Helical" evidence="9">
    <location>
        <begin position="83"/>
        <end position="103"/>
    </location>
</feature>
<reference evidence="10 11" key="1">
    <citation type="journal article" date="2004" name="PLoS Biol.">
        <title>Genomic insights into methanotrophy: the complete genome sequence of Methylococcus capsulatus (Bath).</title>
        <authorList>
            <person name="Ward N.L."/>
            <person name="Larsen O."/>
            <person name="Sakwa J."/>
            <person name="Bruseth L."/>
            <person name="Khouri H.M."/>
            <person name="Durkin A.S."/>
            <person name="Dimitrov G."/>
            <person name="Jiang L."/>
            <person name="Scanlan D."/>
            <person name="Kang K.H."/>
            <person name="Lewis M.R."/>
            <person name="Nelson K.E."/>
            <person name="Methe B.A."/>
            <person name="Wu M."/>
            <person name="Heidelberg J.F."/>
            <person name="Paulsen I.T."/>
            <person name="Fouts D.E."/>
            <person name="Ravel J."/>
            <person name="Tettelin H."/>
            <person name="Ren Q."/>
            <person name="Read T.D."/>
            <person name="DeBoy R.T."/>
            <person name="Seshadri R."/>
            <person name="Salzberg S.L."/>
            <person name="Jensen H.B."/>
            <person name="Birkeland N.K."/>
            <person name="Nelson W.C."/>
            <person name="Dodson R.J."/>
            <person name="Grindhaug S.H."/>
            <person name="Holt I.E."/>
            <person name="Eidhammer I."/>
            <person name="Jonasen I."/>
            <person name="Vanaken S."/>
            <person name="Utterback T.R."/>
            <person name="Feldblyum T.V."/>
            <person name="Fraser C.M."/>
            <person name="Lillehaug J.R."/>
            <person name="Eisen J.A."/>
        </authorList>
    </citation>
    <scope>NUCLEOTIDE SEQUENCE [LARGE SCALE GENOMIC DNA]</scope>
    <source>
        <strain evidence="11">ATCC 33009 / NCIMB 11132 / Bath</strain>
    </source>
</reference>
<comment type="subcellular location">
    <subcellularLocation>
        <location evidence="1">Cell inner membrane</location>
        <topology evidence="1">Multi-pass membrane protein</topology>
    </subcellularLocation>
</comment>
<comment type="similarity">
    <text evidence="8">Belongs to the TsuA/YedE (TC 9.B.102) family.</text>
</comment>
<proteinExistence type="inferred from homology"/>
<evidence type="ECO:0000313" key="11">
    <source>
        <dbReference type="Proteomes" id="UP000006821"/>
    </source>
</evidence>
<dbReference type="GO" id="GO:0005886">
    <property type="term" value="C:plasma membrane"/>
    <property type="evidence" value="ECO:0007669"/>
    <property type="project" value="UniProtKB-SubCell"/>
</dbReference>
<dbReference type="STRING" id="243233.MCA3016"/>